<keyword evidence="3" id="KW-0547">Nucleotide-binding</keyword>
<dbReference type="GO" id="GO:0016787">
    <property type="term" value="F:hydrolase activity"/>
    <property type="evidence" value="ECO:0007669"/>
    <property type="project" value="InterPro"/>
</dbReference>
<accession>A0AAW8Q2U1</accession>
<dbReference type="Pfam" id="PF00271">
    <property type="entry name" value="Helicase_C"/>
    <property type="match status" value="1"/>
</dbReference>
<dbReference type="GO" id="GO:0005524">
    <property type="term" value="F:ATP binding"/>
    <property type="evidence" value="ECO:0007669"/>
    <property type="project" value="InterPro"/>
</dbReference>
<dbReference type="GO" id="GO:0003677">
    <property type="term" value="F:DNA binding"/>
    <property type="evidence" value="ECO:0007669"/>
    <property type="project" value="InterPro"/>
</dbReference>
<dbReference type="PANTHER" id="PTHR47396:SF1">
    <property type="entry name" value="ATP-DEPENDENT HELICASE IRC3-RELATED"/>
    <property type="match status" value="1"/>
</dbReference>
<dbReference type="RefSeq" id="WP_140103927.1">
    <property type="nucleotide sequence ID" value="NZ_CP034285.1"/>
</dbReference>
<dbReference type="EMBL" id="JAUHGG010000007">
    <property type="protein sequence ID" value="MDS1822867.1"/>
    <property type="molecule type" value="Genomic_DNA"/>
</dbReference>
<keyword evidence="3" id="KW-0067">ATP-binding</keyword>
<dbReference type="CDD" id="cd18799">
    <property type="entry name" value="SF2_C_EcoAI-like"/>
    <property type="match status" value="1"/>
</dbReference>
<dbReference type="SUPFAM" id="SSF57829">
    <property type="entry name" value="Zn-binding ribosomal proteins"/>
    <property type="match status" value="1"/>
</dbReference>
<dbReference type="InterPro" id="IPR011332">
    <property type="entry name" value="Ribosomal_zn-bd"/>
</dbReference>
<protein>
    <submittedName>
        <fullName evidence="3">DEAD/DEAH box helicase</fullName>
    </submittedName>
</protein>
<dbReference type="Proteomes" id="UP001253193">
    <property type="component" value="Unassembled WGS sequence"/>
</dbReference>
<dbReference type="PROSITE" id="PS51194">
    <property type="entry name" value="HELICASE_CTER"/>
    <property type="match status" value="1"/>
</dbReference>
<dbReference type="FunFam" id="3.40.50.300:FF:000794">
    <property type="entry name" value="ATP-dependent RNA helicase"/>
    <property type="match status" value="1"/>
</dbReference>
<keyword evidence="3" id="KW-0378">Hydrolase</keyword>
<comment type="caution">
    <text evidence="3">The sequence shown here is derived from an EMBL/GenBank/DDBJ whole genome shotgun (WGS) entry which is preliminary data.</text>
</comment>
<dbReference type="PROSITE" id="PS51192">
    <property type="entry name" value="HELICASE_ATP_BIND_1"/>
    <property type="match status" value="1"/>
</dbReference>
<dbReference type="InterPro" id="IPR027417">
    <property type="entry name" value="P-loop_NTPase"/>
</dbReference>
<feature type="domain" description="Helicase ATP-binding" evidence="1">
    <location>
        <begin position="17"/>
        <end position="152"/>
    </location>
</feature>
<evidence type="ECO:0000259" key="2">
    <source>
        <dbReference type="PROSITE" id="PS51194"/>
    </source>
</evidence>
<evidence type="ECO:0000259" key="1">
    <source>
        <dbReference type="PROSITE" id="PS51192"/>
    </source>
</evidence>
<dbReference type="InterPro" id="IPR050742">
    <property type="entry name" value="Helicase_Restrict-Modif_Enz"/>
</dbReference>
<sequence length="583" mass="66323">MYTLRPYQADSVKAVIHYFRKHSTPAVIVLPTGAGKSLVIAELARLAKGRVLVLAHVKELVEQNHAKYEGYGLKGAIFSAGLGRKETDQQVVFASVQSVVRNLDSFKNQFSLLVIDECHRVPDDKNSSYQKVITHLRELNPGIKVLGLTATPYRLGMGWIYQYHTRGQVRTEESRFFRDCIFELPIRYLLDENFLTPARMMDAPVLSYDFSQLKPANTGRYKEAEMDMVIDKAKRATPQIVEQIIQYARERKGVMIFAATVRHAQEIHGLLPEGETAIVIGDTPTPERDAIIQAFKNREIKYLVNVSVLTTGFDAPHVDLIAILRPTESVSLYQQIVGRGLRLSEGKNECLVLDYAGNSYDLYQPEVGDPKPDSTSEIITIPCPACGFNNNFWGKLDSNGFLLEHFGRRCQGYFEDEDTGEREHCGYRFRAKYCGECGADNDIAARICHECDATLVDPDKKLKEALNLKDALIFECTEMELSVFKSNDGKSQLKVTYSGEPYQGEGHALVHEFWSLNTKKQKQTFKDQFVRPHLADKHRPFEEASPTRVVANQHRFRLPQFVIARKSGRFWKLRDKIFEDELK</sequence>
<dbReference type="AlphaFoldDB" id="A0AAW8Q2U1"/>
<organism evidence="3 4">
    <name type="scientific">Vibrio parahaemolyticus</name>
    <dbReference type="NCBI Taxonomy" id="670"/>
    <lineage>
        <taxon>Bacteria</taxon>
        <taxon>Pseudomonadati</taxon>
        <taxon>Pseudomonadota</taxon>
        <taxon>Gammaproteobacteria</taxon>
        <taxon>Vibrionales</taxon>
        <taxon>Vibrionaceae</taxon>
        <taxon>Vibrio</taxon>
    </lineage>
</organism>
<proteinExistence type="predicted"/>
<dbReference type="Pfam" id="PF04851">
    <property type="entry name" value="ResIII"/>
    <property type="match status" value="1"/>
</dbReference>
<dbReference type="GO" id="GO:0005829">
    <property type="term" value="C:cytosol"/>
    <property type="evidence" value="ECO:0007669"/>
    <property type="project" value="TreeGrafter"/>
</dbReference>
<dbReference type="SMART" id="SM00490">
    <property type="entry name" value="HELICc"/>
    <property type="match status" value="1"/>
</dbReference>
<dbReference type="InterPro" id="IPR006935">
    <property type="entry name" value="Helicase/UvrB_N"/>
</dbReference>
<dbReference type="SMART" id="SM00487">
    <property type="entry name" value="DEXDc"/>
    <property type="match status" value="1"/>
</dbReference>
<evidence type="ECO:0000313" key="3">
    <source>
        <dbReference type="EMBL" id="MDS1822867.1"/>
    </source>
</evidence>
<evidence type="ECO:0000313" key="4">
    <source>
        <dbReference type="Proteomes" id="UP001253193"/>
    </source>
</evidence>
<dbReference type="GO" id="GO:0006412">
    <property type="term" value="P:translation"/>
    <property type="evidence" value="ECO:0007669"/>
    <property type="project" value="InterPro"/>
</dbReference>
<feature type="domain" description="Helicase C-terminal" evidence="2">
    <location>
        <begin position="240"/>
        <end position="379"/>
    </location>
</feature>
<reference evidence="3" key="1">
    <citation type="submission" date="2023-06" db="EMBL/GenBank/DDBJ databases">
        <title>Genomic Diversity of Vibrio spp. and Metagenomic Analysis of Pathogens in Florida Gulf Coastal Waters Following Hurricane Ian.</title>
        <authorList>
            <person name="Brumfield K.D."/>
        </authorList>
    </citation>
    <scope>NUCLEOTIDE SEQUENCE</scope>
    <source>
        <strain evidence="3">WBS2B-138</strain>
    </source>
</reference>
<dbReference type="PANTHER" id="PTHR47396">
    <property type="entry name" value="TYPE I RESTRICTION ENZYME ECOKI R PROTEIN"/>
    <property type="match status" value="1"/>
</dbReference>
<dbReference type="InterPro" id="IPR001650">
    <property type="entry name" value="Helicase_C-like"/>
</dbReference>
<dbReference type="GO" id="GO:0004386">
    <property type="term" value="F:helicase activity"/>
    <property type="evidence" value="ECO:0007669"/>
    <property type="project" value="UniProtKB-KW"/>
</dbReference>
<gene>
    <name evidence="3" type="ORF">QX249_19685</name>
</gene>
<name>A0AAW8Q2U1_VIBPH</name>
<dbReference type="SUPFAM" id="SSF52540">
    <property type="entry name" value="P-loop containing nucleoside triphosphate hydrolases"/>
    <property type="match status" value="1"/>
</dbReference>
<dbReference type="InterPro" id="IPR014001">
    <property type="entry name" value="Helicase_ATP-bd"/>
</dbReference>
<keyword evidence="3" id="KW-0347">Helicase</keyword>
<dbReference type="Gene3D" id="3.40.50.300">
    <property type="entry name" value="P-loop containing nucleotide triphosphate hydrolases"/>
    <property type="match status" value="2"/>
</dbReference>